<name>A0A1U7ILR5_9CYAN</name>
<gene>
    <name evidence="1" type="ORF">NIES2119_11165</name>
</gene>
<sequence length="247" mass="27173">MSANQPGLGEQALSKAAEMGLSTQLDEVEELNVDIHTNPIKVMQGELDSVKIEGKGLVMKEELRTEKLQVEVGNIAINPLSAAFGKIELSHPTQAATQVVLTEEDINRAFNSEFLREKLQDIKVNLQNNAVTVDTKKVELYLPSNDKFSLSATFHVRETGETKQTAFTAVPKIASGGNRISLEQVEYNKGQEISPELTEALLGKTSDLLDLNDFELKGISLCLKKLDVQPGKLFLDAEAYVREFPTS</sequence>
<reference evidence="1 2" key="1">
    <citation type="submission" date="2016-11" db="EMBL/GenBank/DDBJ databases">
        <title>Draft Genome Sequences of Nine Cyanobacterial Strains from Diverse Habitats.</title>
        <authorList>
            <person name="Zhu T."/>
            <person name="Hou S."/>
            <person name="Lu X."/>
            <person name="Hess W.R."/>
        </authorList>
    </citation>
    <scope>NUCLEOTIDE SEQUENCE [LARGE SCALE GENOMIC DNA]</scope>
    <source>
        <strain evidence="1 2">IAM M-71</strain>
    </source>
</reference>
<dbReference type="RefSeq" id="WP_073593549.1">
    <property type="nucleotide sequence ID" value="NZ_MRCE01000009.1"/>
</dbReference>
<dbReference type="Proteomes" id="UP000185860">
    <property type="component" value="Unassembled WGS sequence"/>
</dbReference>
<dbReference type="AlphaFoldDB" id="A0A1U7ILR5"/>
<accession>A0A1U7ILR5</accession>
<evidence type="ECO:0000313" key="2">
    <source>
        <dbReference type="Proteomes" id="UP000185860"/>
    </source>
</evidence>
<dbReference type="InterPro" id="IPR021373">
    <property type="entry name" value="DUF2993"/>
</dbReference>
<evidence type="ECO:0000313" key="1">
    <source>
        <dbReference type="EMBL" id="OKH38109.1"/>
    </source>
</evidence>
<dbReference type="Pfam" id="PF11209">
    <property type="entry name" value="LmeA"/>
    <property type="match status" value="1"/>
</dbReference>
<dbReference type="EMBL" id="MRCE01000009">
    <property type="protein sequence ID" value="OKH38109.1"/>
    <property type="molecule type" value="Genomic_DNA"/>
</dbReference>
<comment type="caution">
    <text evidence="1">The sequence shown here is derived from an EMBL/GenBank/DDBJ whole genome shotgun (WGS) entry which is preliminary data.</text>
</comment>
<evidence type="ECO:0008006" key="3">
    <source>
        <dbReference type="Google" id="ProtNLM"/>
    </source>
</evidence>
<dbReference type="OrthoDB" id="420681at2"/>
<dbReference type="STRING" id="454136.NIES2119_11165"/>
<proteinExistence type="predicted"/>
<organism evidence="1 2">
    <name type="scientific">[Phormidium ambiguum] IAM M-71</name>
    <dbReference type="NCBI Taxonomy" id="454136"/>
    <lineage>
        <taxon>Bacteria</taxon>
        <taxon>Bacillati</taxon>
        <taxon>Cyanobacteriota</taxon>
        <taxon>Cyanophyceae</taxon>
        <taxon>Oscillatoriophycideae</taxon>
        <taxon>Aerosakkonematales</taxon>
        <taxon>Aerosakkonemataceae</taxon>
        <taxon>Floridanema</taxon>
    </lineage>
</organism>
<protein>
    <recommendedName>
        <fullName evidence="3">DUF2993 domain-containing protein</fullName>
    </recommendedName>
</protein>